<comment type="caution">
    <text evidence="1">The sequence shown here is derived from an EMBL/GenBank/DDBJ whole genome shotgun (WGS) entry which is preliminary data.</text>
</comment>
<evidence type="ECO:0000313" key="1">
    <source>
        <dbReference type="EMBL" id="KAG2179283.1"/>
    </source>
</evidence>
<dbReference type="Proteomes" id="UP000612746">
    <property type="component" value="Unassembled WGS sequence"/>
</dbReference>
<proteinExistence type="predicted"/>
<organism evidence="1 2">
    <name type="scientific">Umbelopsis vinacea</name>
    <dbReference type="NCBI Taxonomy" id="44442"/>
    <lineage>
        <taxon>Eukaryota</taxon>
        <taxon>Fungi</taxon>
        <taxon>Fungi incertae sedis</taxon>
        <taxon>Mucoromycota</taxon>
        <taxon>Mucoromycotina</taxon>
        <taxon>Umbelopsidomycetes</taxon>
        <taxon>Umbelopsidales</taxon>
        <taxon>Umbelopsidaceae</taxon>
        <taxon>Umbelopsis</taxon>
    </lineage>
</organism>
<sequence>MHIEKLLHIAPYEGSGNVKTYYQQLFEGICSKLLLEFTLCVGKTDQYRLLEVEAYLYDEETYTDPYTHNHPRQRVPGRWHFHCVGMSSGFRGGSRKGLDVNIGDGRMACKGGVLIRAIQHKKTGAVIDGPCLLVDAILRHLKVTSIQNLVDTYFQHSNGNAGDEKSGFWLKHEPPELDTALLRKRPNIDPSAAVVYRSIRIGLGIKGKNDYMHRLNYIGRPYRFVIYPHLLNKGKLWLALELIENSSFSTSEIATTLNMKKSIVDAYQASFLDGKKHAESVLKTCTRTKDMVSGNADWKCKALGAIRWWEEQTEQGKDVTF</sequence>
<dbReference type="OrthoDB" id="16851at2759"/>
<reference evidence="1" key="1">
    <citation type="submission" date="2020-12" db="EMBL/GenBank/DDBJ databases">
        <title>Metabolic potential, ecology and presence of endohyphal bacteria is reflected in genomic diversity of Mucoromycotina.</title>
        <authorList>
            <person name="Muszewska A."/>
            <person name="Okrasinska A."/>
            <person name="Steczkiewicz K."/>
            <person name="Drgas O."/>
            <person name="Orlowska M."/>
            <person name="Perlinska-Lenart U."/>
            <person name="Aleksandrzak-Piekarczyk T."/>
            <person name="Szatraj K."/>
            <person name="Zielenkiewicz U."/>
            <person name="Pilsyk S."/>
            <person name="Malc E."/>
            <person name="Mieczkowski P."/>
            <person name="Kruszewska J.S."/>
            <person name="Biernat P."/>
            <person name="Pawlowska J."/>
        </authorList>
    </citation>
    <scope>NUCLEOTIDE SEQUENCE</scope>
    <source>
        <strain evidence="1">WA0000051536</strain>
    </source>
</reference>
<dbReference type="EMBL" id="JAEPRA010000010">
    <property type="protein sequence ID" value="KAG2179283.1"/>
    <property type="molecule type" value="Genomic_DNA"/>
</dbReference>
<name>A0A8H7PSA8_9FUNG</name>
<keyword evidence="2" id="KW-1185">Reference proteome</keyword>
<gene>
    <name evidence="1" type="ORF">INT44_006128</name>
</gene>
<accession>A0A8H7PSA8</accession>
<dbReference type="AlphaFoldDB" id="A0A8H7PSA8"/>
<protein>
    <submittedName>
        <fullName evidence="1">Uncharacterized protein</fullName>
    </submittedName>
</protein>
<evidence type="ECO:0000313" key="2">
    <source>
        <dbReference type="Proteomes" id="UP000612746"/>
    </source>
</evidence>